<gene>
    <name evidence="2" type="ORF">Pla22_52250</name>
</gene>
<dbReference type="Proteomes" id="UP000316598">
    <property type="component" value="Unassembled WGS sequence"/>
</dbReference>
<proteinExistence type="predicted"/>
<name>A0A5C5WD26_9BACT</name>
<feature type="region of interest" description="Disordered" evidence="1">
    <location>
        <begin position="68"/>
        <end position="111"/>
    </location>
</feature>
<organism evidence="2 3">
    <name type="scientific">Rubripirellula amarantea</name>
    <dbReference type="NCBI Taxonomy" id="2527999"/>
    <lineage>
        <taxon>Bacteria</taxon>
        <taxon>Pseudomonadati</taxon>
        <taxon>Planctomycetota</taxon>
        <taxon>Planctomycetia</taxon>
        <taxon>Pirellulales</taxon>
        <taxon>Pirellulaceae</taxon>
        <taxon>Rubripirellula</taxon>
    </lineage>
</organism>
<feature type="compositionally biased region" description="Basic and acidic residues" evidence="1">
    <location>
        <begin position="74"/>
        <end position="91"/>
    </location>
</feature>
<accession>A0A5C5WD26</accession>
<evidence type="ECO:0000313" key="3">
    <source>
        <dbReference type="Proteomes" id="UP000316598"/>
    </source>
</evidence>
<dbReference type="EMBL" id="SJPI01000005">
    <property type="protein sequence ID" value="TWT47949.1"/>
    <property type="molecule type" value="Genomic_DNA"/>
</dbReference>
<comment type="caution">
    <text evidence="2">The sequence shown here is derived from an EMBL/GenBank/DDBJ whole genome shotgun (WGS) entry which is preliminary data.</text>
</comment>
<protein>
    <submittedName>
        <fullName evidence="2">Uncharacterized protein</fullName>
    </submittedName>
</protein>
<keyword evidence="3" id="KW-1185">Reference proteome</keyword>
<reference evidence="2 3" key="1">
    <citation type="submission" date="2019-02" db="EMBL/GenBank/DDBJ databases">
        <title>Deep-cultivation of Planctomycetes and their phenomic and genomic characterization uncovers novel biology.</title>
        <authorList>
            <person name="Wiegand S."/>
            <person name="Jogler M."/>
            <person name="Boedeker C."/>
            <person name="Pinto D."/>
            <person name="Vollmers J."/>
            <person name="Rivas-Marin E."/>
            <person name="Kohn T."/>
            <person name="Peeters S.H."/>
            <person name="Heuer A."/>
            <person name="Rast P."/>
            <person name="Oberbeckmann S."/>
            <person name="Bunk B."/>
            <person name="Jeske O."/>
            <person name="Meyerdierks A."/>
            <person name="Storesund J.E."/>
            <person name="Kallscheuer N."/>
            <person name="Luecker S."/>
            <person name="Lage O.M."/>
            <person name="Pohl T."/>
            <person name="Merkel B.J."/>
            <person name="Hornburger P."/>
            <person name="Mueller R.-W."/>
            <person name="Bruemmer F."/>
            <person name="Labrenz M."/>
            <person name="Spormann A.M."/>
            <person name="Op Den Camp H."/>
            <person name="Overmann J."/>
            <person name="Amann R."/>
            <person name="Jetten M.S.M."/>
            <person name="Mascher T."/>
            <person name="Medema M.H."/>
            <person name="Devos D.P."/>
            <person name="Kaster A.-K."/>
            <person name="Ovreas L."/>
            <person name="Rohde M."/>
            <person name="Galperin M.Y."/>
            <person name="Jogler C."/>
        </authorList>
    </citation>
    <scope>NUCLEOTIDE SEQUENCE [LARGE SCALE GENOMIC DNA]</scope>
    <source>
        <strain evidence="2 3">Pla22</strain>
    </source>
</reference>
<sequence>MLKRPFQFSLRSLVAFMAFAGPLLGWYGPTLVTYLRSSDDDIAIARNAEILARRKAYFDSDRARMAESLATQPARDRIASHARMRDASRRDRASKKPTSQKFSLVNPDGTFNMRYHDHQAD</sequence>
<dbReference type="RefSeq" id="WP_146517632.1">
    <property type="nucleotide sequence ID" value="NZ_SJPI01000005.1"/>
</dbReference>
<evidence type="ECO:0000313" key="2">
    <source>
        <dbReference type="EMBL" id="TWT47949.1"/>
    </source>
</evidence>
<evidence type="ECO:0000256" key="1">
    <source>
        <dbReference type="SAM" id="MobiDB-lite"/>
    </source>
</evidence>
<dbReference type="AlphaFoldDB" id="A0A5C5WD26"/>